<name>A0A1C6VFN8_9ACTN</name>
<evidence type="ECO:0000259" key="1">
    <source>
        <dbReference type="Pfam" id="PF14206"/>
    </source>
</evidence>
<protein>
    <submittedName>
        <fullName evidence="2">Cysteine-rich CPCC</fullName>
    </submittedName>
</protein>
<dbReference type="Proteomes" id="UP000198937">
    <property type="component" value="Unassembled WGS sequence"/>
</dbReference>
<dbReference type="EMBL" id="FMIA01000002">
    <property type="protein sequence ID" value="SCL65115.1"/>
    <property type="molecule type" value="Genomic_DNA"/>
</dbReference>
<organism evidence="2 3">
    <name type="scientific">Micromonospora yangpuensis</name>
    <dbReference type="NCBI Taxonomy" id="683228"/>
    <lineage>
        <taxon>Bacteria</taxon>
        <taxon>Bacillati</taxon>
        <taxon>Actinomycetota</taxon>
        <taxon>Actinomycetes</taxon>
        <taxon>Micromonosporales</taxon>
        <taxon>Micromonosporaceae</taxon>
        <taxon>Micromonospora</taxon>
    </lineage>
</organism>
<evidence type="ECO:0000313" key="3">
    <source>
        <dbReference type="Proteomes" id="UP000198937"/>
    </source>
</evidence>
<keyword evidence="3" id="KW-1185">Reference proteome</keyword>
<gene>
    <name evidence="2" type="ORF">GA0070617_5661</name>
</gene>
<dbReference type="Pfam" id="PF14206">
    <property type="entry name" value="Cys_rich_CPCC"/>
    <property type="match status" value="1"/>
</dbReference>
<feature type="domain" description="Cysteine-rich CPCC" evidence="1">
    <location>
        <begin position="15"/>
        <end position="47"/>
    </location>
</feature>
<proteinExistence type="predicted"/>
<accession>A0A1C6VFN8</accession>
<dbReference type="AlphaFoldDB" id="A0A1C6VFN8"/>
<sequence length="66" mass="7544">MNQRSVVAEAGDEPYACPCCRHPTIEGRGQFEICFACGWEDDGQDDEDAGSRPRWWCKRRPSRDPV</sequence>
<dbReference type="InterPro" id="IPR025983">
    <property type="entry name" value="Cys_rich_CPCC"/>
</dbReference>
<reference evidence="2 3" key="1">
    <citation type="submission" date="2016-06" db="EMBL/GenBank/DDBJ databases">
        <authorList>
            <person name="Kjaerup R.B."/>
            <person name="Dalgaard T.S."/>
            <person name="Juul-Madsen H.R."/>
        </authorList>
    </citation>
    <scope>NUCLEOTIDE SEQUENCE [LARGE SCALE GENOMIC DNA]</scope>
    <source>
        <strain evidence="2 3">DSM 45577</strain>
    </source>
</reference>
<evidence type="ECO:0000313" key="2">
    <source>
        <dbReference type="EMBL" id="SCL65115.1"/>
    </source>
</evidence>